<feature type="region of interest" description="Disordered" evidence="1">
    <location>
        <begin position="47"/>
        <end position="80"/>
    </location>
</feature>
<accession>A0A822Y9H4</accession>
<keyword evidence="4" id="KW-1185">Reference proteome</keyword>
<dbReference type="InterPro" id="IPR034430">
    <property type="entry name" value="PSY"/>
</dbReference>
<evidence type="ECO:0008006" key="5">
    <source>
        <dbReference type="Google" id="ProtNLM"/>
    </source>
</evidence>
<keyword evidence="2" id="KW-0732">Signal</keyword>
<dbReference type="AlphaFoldDB" id="A0A822Y9H4"/>
<evidence type="ECO:0000313" key="3">
    <source>
        <dbReference type="EMBL" id="DAD26238.1"/>
    </source>
</evidence>
<feature type="signal peptide" evidence="2">
    <location>
        <begin position="1"/>
        <end position="21"/>
    </location>
</feature>
<evidence type="ECO:0000313" key="4">
    <source>
        <dbReference type="Proteomes" id="UP000607653"/>
    </source>
</evidence>
<organism evidence="3 4">
    <name type="scientific">Nelumbo nucifera</name>
    <name type="common">Sacred lotus</name>
    <dbReference type="NCBI Taxonomy" id="4432"/>
    <lineage>
        <taxon>Eukaryota</taxon>
        <taxon>Viridiplantae</taxon>
        <taxon>Streptophyta</taxon>
        <taxon>Embryophyta</taxon>
        <taxon>Tracheophyta</taxon>
        <taxon>Spermatophyta</taxon>
        <taxon>Magnoliopsida</taxon>
        <taxon>Proteales</taxon>
        <taxon>Nelumbonaceae</taxon>
        <taxon>Nelumbo</taxon>
    </lineage>
</organism>
<protein>
    <recommendedName>
        <fullName evidence="5">Protein PSY3-like</fullName>
    </recommendedName>
</protein>
<dbReference type="PANTHER" id="PTHR37177">
    <property type="entry name" value="PROTEIN PSY1"/>
    <property type="match status" value="1"/>
</dbReference>
<feature type="chain" id="PRO_5032355558" description="Protein PSY3-like" evidence="2">
    <location>
        <begin position="22"/>
        <end position="80"/>
    </location>
</feature>
<reference evidence="3 4" key="1">
    <citation type="journal article" date="2020" name="Mol. Biol. Evol.">
        <title>Distinct Expression and Methylation Patterns for Genes with Different Fates following a Single Whole-Genome Duplication in Flowering Plants.</title>
        <authorList>
            <person name="Shi T."/>
            <person name="Rahmani R.S."/>
            <person name="Gugger P.F."/>
            <person name="Wang M."/>
            <person name="Li H."/>
            <person name="Zhang Y."/>
            <person name="Li Z."/>
            <person name="Wang Q."/>
            <person name="Van de Peer Y."/>
            <person name="Marchal K."/>
            <person name="Chen J."/>
        </authorList>
    </citation>
    <scope>NUCLEOTIDE SEQUENCE [LARGE SCALE GENOMIC DNA]</scope>
    <source>
        <tissue evidence="3">Leaf</tissue>
    </source>
</reference>
<gene>
    <name evidence="3" type="ORF">HUJ06_027706</name>
</gene>
<dbReference type="EMBL" id="DUZY01000002">
    <property type="protein sequence ID" value="DAD26238.1"/>
    <property type="molecule type" value="Genomic_DNA"/>
</dbReference>
<proteinExistence type="predicted"/>
<evidence type="ECO:0000256" key="1">
    <source>
        <dbReference type="SAM" id="MobiDB-lite"/>
    </source>
</evidence>
<dbReference type="PANTHER" id="PTHR37177:SF4">
    <property type="entry name" value="PROTEIN PSY1"/>
    <property type="match status" value="1"/>
</dbReference>
<feature type="compositionally biased region" description="Basic and acidic residues" evidence="1">
    <location>
        <begin position="47"/>
        <end position="64"/>
    </location>
</feature>
<dbReference type="Proteomes" id="UP000607653">
    <property type="component" value="Unassembled WGS sequence"/>
</dbReference>
<comment type="caution">
    <text evidence="3">The sequence shown here is derived from an EMBL/GenBank/DDBJ whole genome shotgun (WGS) entry which is preliminary data.</text>
</comment>
<evidence type="ECO:0000256" key="2">
    <source>
        <dbReference type="SAM" id="SignalP"/>
    </source>
</evidence>
<name>A0A822Y9H4_NELNU</name>
<sequence>MAVGIRLWSCIFFALVIICSARNIIPLVPGDDEMAVVVTGGRYLKANTDDYRDPSASHEHDPRNRIGSGNGGIRRNGETP</sequence>